<organism evidence="2">
    <name type="scientific">hydrothermal vent metagenome</name>
    <dbReference type="NCBI Taxonomy" id="652676"/>
    <lineage>
        <taxon>unclassified sequences</taxon>
        <taxon>metagenomes</taxon>
        <taxon>ecological metagenomes</taxon>
    </lineage>
</organism>
<dbReference type="Pfam" id="PF15534">
    <property type="entry name" value="Ntox35"/>
    <property type="match status" value="1"/>
</dbReference>
<proteinExistence type="predicted"/>
<dbReference type="EMBL" id="UOFJ01000200">
    <property type="protein sequence ID" value="VAW65967.1"/>
    <property type="molecule type" value="Genomic_DNA"/>
</dbReference>
<evidence type="ECO:0000313" key="2">
    <source>
        <dbReference type="EMBL" id="VAW65967.1"/>
    </source>
</evidence>
<accession>A0A3B0XRT5</accession>
<protein>
    <recommendedName>
        <fullName evidence="1">Bacterial toxin 35 domain-containing protein</fullName>
    </recommendedName>
</protein>
<reference evidence="2" key="1">
    <citation type="submission" date="2018-06" db="EMBL/GenBank/DDBJ databases">
        <authorList>
            <person name="Zhirakovskaya E."/>
        </authorList>
    </citation>
    <scope>NUCLEOTIDE SEQUENCE</scope>
</reference>
<feature type="domain" description="Bacterial toxin 35" evidence="1">
    <location>
        <begin position="92"/>
        <end position="145"/>
    </location>
</feature>
<gene>
    <name evidence="2" type="ORF">MNBD_GAMMA10-619</name>
</gene>
<name>A0A3B0XRT5_9ZZZZ</name>
<dbReference type="InterPro" id="IPR029109">
    <property type="entry name" value="Ntox35"/>
</dbReference>
<sequence length="173" mass="19445">MYRQSYKANENKAISVSQGCVKDSDVKFKDNRKTTTNMNKQVLMRKALGPAYSQTECEVKSFIRRSDHALPIQREAADSLTLAIDELDGQVNKQTHILAEKHRWDSVVDNPDWSNVKPIMKTVVNEGAESVYKGTSKKSSKTVGNVNGVDEETVDVTWVNPDGYYVSDGWVRS</sequence>
<evidence type="ECO:0000259" key="1">
    <source>
        <dbReference type="Pfam" id="PF15534"/>
    </source>
</evidence>
<dbReference type="AlphaFoldDB" id="A0A3B0XRT5"/>